<dbReference type="GeneID" id="90157753"/>
<evidence type="ECO:0000313" key="3">
    <source>
        <dbReference type="Proteomes" id="UP000009154"/>
    </source>
</evidence>
<accession>H6MWS6</accession>
<proteinExistence type="predicted"/>
<feature type="transmembrane region" description="Helical" evidence="1">
    <location>
        <begin position="30"/>
        <end position="50"/>
    </location>
</feature>
<feature type="transmembrane region" description="Helical" evidence="1">
    <location>
        <begin position="113"/>
        <end position="135"/>
    </location>
</feature>
<evidence type="ECO:0000256" key="1">
    <source>
        <dbReference type="SAM" id="Phobius"/>
    </source>
</evidence>
<keyword evidence="1" id="KW-1133">Transmembrane helix</keyword>
<reference evidence="2 3" key="1">
    <citation type="journal article" date="2012" name="Appl. Environ. Microbiol.">
        <title>Involvement of two latex-clearing proteins during rubber degradation and insights into the subsequent degradation pathway revealed by the genome sequence of Gordonia polyisoprenivorans strain VH2.</title>
        <authorList>
            <person name="Hiessl S."/>
            <person name="Schuldes J."/>
            <person name="Thurmer A."/>
            <person name="Halbsguth T."/>
            <person name="Broker D."/>
            <person name="Angelov A."/>
            <person name="Liebl W."/>
            <person name="Daniel R."/>
            <person name="Steinbuchel A."/>
        </authorList>
    </citation>
    <scope>NUCLEOTIDE SEQUENCE [LARGE SCALE GENOMIC DNA]</scope>
    <source>
        <strain evidence="3">DSM 44266 / VH2</strain>
    </source>
</reference>
<keyword evidence="1" id="KW-0472">Membrane</keyword>
<name>H6MWS6_GORPV</name>
<protein>
    <recommendedName>
        <fullName evidence="4">FUSC family protein</fullName>
    </recommendedName>
</protein>
<feature type="transmembrane region" description="Helical" evidence="1">
    <location>
        <begin position="80"/>
        <end position="101"/>
    </location>
</feature>
<dbReference type="KEGG" id="gpo:GPOL_c06630"/>
<evidence type="ECO:0000313" key="2">
    <source>
        <dbReference type="EMBL" id="AFA71732.1"/>
    </source>
</evidence>
<gene>
    <name evidence="2" type="ordered locus">GPOL_c06630</name>
</gene>
<dbReference type="HOGENOM" id="CLU_1793761_0_0_11"/>
<organism evidence="2 3">
    <name type="scientific">Gordonia polyisoprenivorans (strain DSM 44266 / VH2)</name>
    <dbReference type="NCBI Taxonomy" id="1112204"/>
    <lineage>
        <taxon>Bacteria</taxon>
        <taxon>Bacillati</taxon>
        <taxon>Actinomycetota</taxon>
        <taxon>Actinomycetes</taxon>
        <taxon>Mycobacteriales</taxon>
        <taxon>Gordoniaceae</taxon>
        <taxon>Gordonia</taxon>
    </lineage>
</organism>
<dbReference type="eggNOG" id="COG1289">
    <property type="taxonomic scope" value="Bacteria"/>
</dbReference>
<dbReference type="RefSeq" id="WP_014358699.1">
    <property type="nucleotide sequence ID" value="NC_016906.1"/>
</dbReference>
<evidence type="ECO:0008006" key="4">
    <source>
        <dbReference type="Google" id="ProtNLM"/>
    </source>
</evidence>
<dbReference type="AlphaFoldDB" id="H6MWS6"/>
<dbReference type="EMBL" id="CP003119">
    <property type="protein sequence ID" value="AFA71732.1"/>
    <property type="molecule type" value="Genomic_DNA"/>
</dbReference>
<dbReference type="Proteomes" id="UP000009154">
    <property type="component" value="Chromosome"/>
</dbReference>
<keyword evidence="3" id="KW-1185">Reference proteome</keyword>
<keyword evidence="1" id="KW-0812">Transmembrane</keyword>
<sequence length="144" mass="14978">MPHADPRPAPPPRPSIRRAFFAVPDIRGRWAAALRAGLAFAIPAAALYLVGFERDALLAALGGFAALYGEKRPYRVRWRAVLTAAVLLVAASAGYGALGAWAGPDASTSEDLVIVALLVCGAALVTFGVNAPDLAQFSVHSGSR</sequence>